<accession>Q7UL46</accession>
<dbReference type="KEGG" id="rba:RB9744"/>
<dbReference type="HOGENOM" id="CLU_3275771_0_0_0"/>
<dbReference type="InParanoid" id="Q7UL46"/>
<reference evidence="1 2" key="1">
    <citation type="journal article" date="2003" name="Proc. Natl. Acad. Sci. U.S.A.">
        <title>Complete genome sequence of the marine planctomycete Pirellula sp. strain 1.</title>
        <authorList>
            <person name="Gloeckner F.O."/>
            <person name="Kube M."/>
            <person name="Bauer M."/>
            <person name="Teeling H."/>
            <person name="Lombardot T."/>
            <person name="Ludwig W."/>
            <person name="Gade D."/>
            <person name="Beck A."/>
            <person name="Borzym K."/>
            <person name="Heitmann K."/>
            <person name="Rabus R."/>
            <person name="Schlesner H."/>
            <person name="Amann R."/>
            <person name="Reinhardt R."/>
        </authorList>
    </citation>
    <scope>NUCLEOTIDE SEQUENCE [LARGE SCALE GENOMIC DNA]</scope>
    <source>
        <strain evidence="2">DSM 10527 / NCIMB 13988 / SH1</strain>
    </source>
</reference>
<organism evidence="1 2">
    <name type="scientific">Rhodopirellula baltica (strain DSM 10527 / NCIMB 13988 / SH1)</name>
    <dbReference type="NCBI Taxonomy" id="243090"/>
    <lineage>
        <taxon>Bacteria</taxon>
        <taxon>Pseudomonadati</taxon>
        <taxon>Planctomycetota</taxon>
        <taxon>Planctomycetia</taxon>
        <taxon>Pirellulales</taxon>
        <taxon>Pirellulaceae</taxon>
        <taxon>Rhodopirellula</taxon>
    </lineage>
</organism>
<dbReference type="EnsemblBacteria" id="CAD76432">
    <property type="protein sequence ID" value="CAD76432"/>
    <property type="gene ID" value="RB9744"/>
</dbReference>
<dbReference type="AlphaFoldDB" id="Q7UL46"/>
<protein>
    <submittedName>
        <fullName evidence="1">Uncharacterized protein</fullName>
    </submittedName>
</protein>
<name>Q7UL46_RHOBA</name>
<dbReference type="EMBL" id="BX294150">
    <property type="protein sequence ID" value="CAD76432.1"/>
    <property type="molecule type" value="Genomic_DNA"/>
</dbReference>
<evidence type="ECO:0000313" key="1">
    <source>
        <dbReference type="EMBL" id="CAD76432.1"/>
    </source>
</evidence>
<sequence length="41" mass="4647">MPERRRVAPWSGLLQSLTDAYHLPSESKLTLLFDGVLYSAK</sequence>
<evidence type="ECO:0000313" key="2">
    <source>
        <dbReference type="Proteomes" id="UP000001025"/>
    </source>
</evidence>
<gene>
    <name evidence="1" type="ordered locus">RB9744</name>
</gene>
<keyword evidence="2" id="KW-1185">Reference proteome</keyword>
<proteinExistence type="predicted"/>
<dbReference type="STRING" id="243090.RB9744"/>
<dbReference type="Proteomes" id="UP000001025">
    <property type="component" value="Chromosome"/>
</dbReference>